<dbReference type="STRING" id="765911.Thivi_2436"/>
<evidence type="ECO:0000256" key="2">
    <source>
        <dbReference type="ARBA" id="ARBA00022428"/>
    </source>
</evidence>
<keyword evidence="7 8" id="KW-0472">Membrane</keyword>
<dbReference type="HAMAP" id="MF_01937">
    <property type="entry name" value="MenA_1"/>
    <property type="match status" value="1"/>
</dbReference>
<evidence type="ECO:0000256" key="7">
    <source>
        <dbReference type="ARBA" id="ARBA00023136"/>
    </source>
</evidence>
<evidence type="ECO:0000256" key="4">
    <source>
        <dbReference type="ARBA" id="ARBA00022679"/>
    </source>
</evidence>
<dbReference type="eggNOG" id="COG1575">
    <property type="taxonomic scope" value="Bacteria"/>
</dbReference>
<dbReference type="InterPro" id="IPR004657">
    <property type="entry name" value="MenA"/>
</dbReference>
<feature type="transmembrane region" description="Helical" evidence="8">
    <location>
        <begin position="285"/>
        <end position="305"/>
    </location>
</feature>
<evidence type="ECO:0000256" key="8">
    <source>
        <dbReference type="HAMAP-Rule" id="MF_01937"/>
    </source>
</evidence>
<comment type="function">
    <text evidence="8">Conversion of 1,4-dihydroxy-2-naphthoate (DHNA) to demethylmenaquinone (DMK).</text>
</comment>
<dbReference type="InterPro" id="IPR000537">
    <property type="entry name" value="UbiA_prenyltransferase"/>
</dbReference>
<accession>I3YBK9</accession>
<protein>
    <recommendedName>
        <fullName evidence="8 9">1,4-dihydroxy-2-naphthoate octaprenyltransferase</fullName>
        <shortName evidence="8">DHNA-octaprenyltransferase</shortName>
        <ecNumber evidence="8 9">2.5.1.74</ecNumber>
    </recommendedName>
</protein>
<keyword evidence="4 8" id="KW-0808">Transferase</keyword>
<name>I3YBK9_THIV6</name>
<dbReference type="PANTHER" id="PTHR13929">
    <property type="entry name" value="1,4-DIHYDROXY-2-NAPHTHOATE OCTAPRENYLTRANSFERASE"/>
    <property type="match status" value="1"/>
</dbReference>
<evidence type="ECO:0000256" key="1">
    <source>
        <dbReference type="ARBA" id="ARBA00004141"/>
    </source>
</evidence>
<gene>
    <name evidence="8" type="primary">menA</name>
    <name evidence="10" type="ordered locus">Thivi_2436</name>
</gene>
<evidence type="ECO:0000313" key="10">
    <source>
        <dbReference type="EMBL" id="AFL74377.1"/>
    </source>
</evidence>
<evidence type="ECO:0000256" key="3">
    <source>
        <dbReference type="ARBA" id="ARBA00022475"/>
    </source>
</evidence>
<proteinExistence type="inferred from homology"/>
<dbReference type="GO" id="GO:0042371">
    <property type="term" value="P:vitamin K biosynthetic process"/>
    <property type="evidence" value="ECO:0007669"/>
    <property type="project" value="TreeGrafter"/>
</dbReference>
<feature type="transmembrane region" description="Helical" evidence="8">
    <location>
        <begin position="186"/>
        <end position="208"/>
    </location>
</feature>
<dbReference type="UniPathway" id="UPA00079">
    <property type="reaction ID" value="UER00168"/>
</dbReference>
<dbReference type="GO" id="GO:0009234">
    <property type="term" value="P:menaquinone biosynthetic process"/>
    <property type="evidence" value="ECO:0007669"/>
    <property type="project" value="UniProtKB-UniRule"/>
</dbReference>
<keyword evidence="6 8" id="KW-1133">Transmembrane helix</keyword>
<dbReference type="GO" id="GO:0046428">
    <property type="term" value="F:1,4-dihydroxy-2-naphthoate polyprenyltransferase activity"/>
    <property type="evidence" value="ECO:0007669"/>
    <property type="project" value="UniProtKB-UniRule"/>
</dbReference>
<comment type="pathway">
    <text evidence="8">Quinol/quinone metabolism; menaquinone biosynthesis; menaquinol from 1,4-dihydroxy-2-naphthoate: step 1/2.</text>
</comment>
<evidence type="ECO:0000313" key="11">
    <source>
        <dbReference type="Proteomes" id="UP000006062"/>
    </source>
</evidence>
<keyword evidence="5 8" id="KW-0812">Transmembrane</keyword>
<dbReference type="PANTHER" id="PTHR13929:SF0">
    <property type="entry name" value="UBIA PRENYLTRANSFERASE DOMAIN-CONTAINING PROTEIN 1"/>
    <property type="match status" value="1"/>
</dbReference>
<comment type="similarity">
    <text evidence="8">Belongs to the MenA family. Type 1 subfamily.</text>
</comment>
<dbReference type="EMBL" id="CP003154">
    <property type="protein sequence ID" value="AFL74377.1"/>
    <property type="molecule type" value="Genomic_DNA"/>
</dbReference>
<feature type="transmembrane region" description="Helical" evidence="8">
    <location>
        <begin position="229"/>
        <end position="249"/>
    </location>
</feature>
<dbReference type="KEGG" id="tvi:Thivi_2436"/>
<evidence type="ECO:0000256" key="9">
    <source>
        <dbReference type="NCBIfam" id="TIGR00751"/>
    </source>
</evidence>
<evidence type="ECO:0000256" key="5">
    <source>
        <dbReference type="ARBA" id="ARBA00022692"/>
    </source>
</evidence>
<evidence type="ECO:0000256" key="6">
    <source>
        <dbReference type="ARBA" id="ARBA00022989"/>
    </source>
</evidence>
<organism evidence="10 11">
    <name type="scientific">Thiocystis violascens (strain ATCC 17096 / DSM 198 / 6111)</name>
    <name type="common">Chromatium violascens</name>
    <dbReference type="NCBI Taxonomy" id="765911"/>
    <lineage>
        <taxon>Bacteria</taxon>
        <taxon>Pseudomonadati</taxon>
        <taxon>Pseudomonadota</taxon>
        <taxon>Gammaproteobacteria</taxon>
        <taxon>Chromatiales</taxon>
        <taxon>Chromatiaceae</taxon>
        <taxon>Thiocystis</taxon>
    </lineage>
</organism>
<dbReference type="InterPro" id="IPR044878">
    <property type="entry name" value="UbiA_sf"/>
</dbReference>
<dbReference type="AlphaFoldDB" id="I3YBK9"/>
<feature type="transmembrane region" description="Helical" evidence="8">
    <location>
        <begin position="133"/>
        <end position="150"/>
    </location>
</feature>
<dbReference type="EC" id="2.5.1.74" evidence="8 9"/>
<dbReference type="NCBIfam" id="TIGR00751">
    <property type="entry name" value="menA"/>
    <property type="match status" value="1"/>
</dbReference>
<dbReference type="PIRSF" id="PIRSF005355">
    <property type="entry name" value="UBIAD1"/>
    <property type="match status" value="1"/>
</dbReference>
<reference evidence="10 11" key="1">
    <citation type="submission" date="2012-06" db="EMBL/GenBank/DDBJ databases">
        <title>Complete sequence of Thiocystis violascens DSM 198.</title>
        <authorList>
            <consortium name="US DOE Joint Genome Institute"/>
            <person name="Lucas S."/>
            <person name="Han J."/>
            <person name="Lapidus A."/>
            <person name="Cheng J.-F."/>
            <person name="Goodwin L."/>
            <person name="Pitluck S."/>
            <person name="Peters L."/>
            <person name="Ovchinnikova G."/>
            <person name="Teshima H."/>
            <person name="Detter J.C."/>
            <person name="Han C."/>
            <person name="Tapia R."/>
            <person name="Land M."/>
            <person name="Hauser L."/>
            <person name="Kyrpides N."/>
            <person name="Ivanova N."/>
            <person name="Pagani I."/>
            <person name="Vogl K."/>
            <person name="Liu Z."/>
            <person name="Frigaard N.-U."/>
            <person name="Bryant D."/>
            <person name="Woyke T."/>
        </authorList>
    </citation>
    <scope>NUCLEOTIDE SEQUENCE [LARGE SCALE GENOMIC DNA]</scope>
    <source>
        <strain evidence="11">ATCC 17096 / DSM 198 / 6111</strain>
    </source>
</reference>
<keyword evidence="8" id="KW-0997">Cell inner membrane</keyword>
<keyword evidence="11" id="KW-1185">Reference proteome</keyword>
<dbReference type="GO" id="GO:0005886">
    <property type="term" value="C:plasma membrane"/>
    <property type="evidence" value="ECO:0007669"/>
    <property type="project" value="UniProtKB-SubCell"/>
</dbReference>
<dbReference type="RefSeq" id="WP_014778822.1">
    <property type="nucleotide sequence ID" value="NC_018012.1"/>
</dbReference>
<keyword evidence="3 8" id="KW-1003">Cell membrane</keyword>
<dbReference type="Pfam" id="PF01040">
    <property type="entry name" value="UbiA"/>
    <property type="match status" value="1"/>
</dbReference>
<dbReference type="CDD" id="cd13962">
    <property type="entry name" value="PT_UbiA_UBIAD1"/>
    <property type="match status" value="1"/>
</dbReference>
<comment type="subcellular location">
    <subcellularLocation>
        <location evidence="8">Cell inner membrane</location>
        <topology evidence="8">Multi-pass membrane protein</topology>
    </subcellularLocation>
    <subcellularLocation>
        <location evidence="1">Membrane</location>
        <topology evidence="1">Multi-pass membrane protein</topology>
    </subcellularLocation>
</comment>
<dbReference type="Gene3D" id="1.10.357.140">
    <property type="entry name" value="UbiA prenyltransferase"/>
    <property type="match status" value="1"/>
</dbReference>
<dbReference type="Proteomes" id="UP000006062">
    <property type="component" value="Chromosome"/>
</dbReference>
<feature type="transmembrane region" description="Helical" evidence="8">
    <location>
        <begin position="255"/>
        <end position="273"/>
    </location>
</feature>
<feature type="transmembrane region" description="Helical" evidence="8">
    <location>
        <begin position="109"/>
        <end position="127"/>
    </location>
</feature>
<dbReference type="OrthoDB" id="9767568at2"/>
<sequence length="309" mass="32917">MTHTSQVRLPGKASETPSRWTRWIAAARPKTLPLTLSPVIAGIALALAETGQLAPLAALCTLLAAMLIQIGTNLHNDAADFERGTDTAARLGPPRATAQGWFSARQVKTAAHLTFALAFVLGLALIARGGWPILLVGLTSLAAGYAYTSGPRPIAYGPFGEVFVLLFFGMAAVGGSYYLQTLTFGWRPLWLGFALGLPAAAVLLVNNYRDLETDRAAGRRTLCHYLDRPHARVLYALLLLAPVLVLLTADLPGAAWPLLAALPLAALLSVRLFRGARGEALNTQLARTALFQSLLVVLLIVGFLLPGLR</sequence>
<feature type="transmembrane region" description="Helical" evidence="8">
    <location>
        <begin position="162"/>
        <end position="180"/>
    </location>
</feature>
<comment type="catalytic activity">
    <reaction evidence="8">
        <text>an all-trans-polyprenyl diphosphate + 1,4-dihydroxy-2-naphthoate + H(+) = a 2-demethylmenaquinol + CO2 + diphosphate</text>
        <dbReference type="Rhea" id="RHEA:26478"/>
        <dbReference type="Rhea" id="RHEA-COMP:9563"/>
        <dbReference type="Rhea" id="RHEA-COMP:9564"/>
        <dbReference type="ChEBI" id="CHEBI:11173"/>
        <dbReference type="ChEBI" id="CHEBI:15378"/>
        <dbReference type="ChEBI" id="CHEBI:16526"/>
        <dbReference type="ChEBI" id="CHEBI:33019"/>
        <dbReference type="ChEBI" id="CHEBI:55437"/>
        <dbReference type="ChEBI" id="CHEBI:58914"/>
        <dbReference type="EC" id="2.5.1.74"/>
    </reaction>
</comment>
<keyword evidence="2 8" id="KW-0474">Menaquinone biosynthesis</keyword>
<dbReference type="HOGENOM" id="CLU_043611_1_2_6"/>
<dbReference type="InterPro" id="IPR026046">
    <property type="entry name" value="UBIAD1"/>
</dbReference>
<dbReference type="NCBIfam" id="NF004751">
    <property type="entry name" value="PRK06080.1-3"/>
    <property type="match status" value="1"/>
</dbReference>